<protein>
    <submittedName>
        <fullName evidence="2">Uncharacterized protein</fullName>
    </submittedName>
</protein>
<dbReference type="AlphaFoldDB" id="A0AA38GY36"/>
<sequence>LRPRVARDPRGVQPQPVGPLQGGGERQHRDQQGDRRRAVGRAEGSLQRR</sequence>
<evidence type="ECO:0000313" key="2">
    <source>
        <dbReference type="EMBL" id="KAH9331062.1"/>
    </source>
</evidence>
<evidence type="ECO:0000256" key="1">
    <source>
        <dbReference type="SAM" id="MobiDB-lite"/>
    </source>
</evidence>
<feature type="region of interest" description="Disordered" evidence="1">
    <location>
        <begin position="1"/>
        <end position="49"/>
    </location>
</feature>
<name>A0AA38GY36_TAXCH</name>
<organism evidence="2 3">
    <name type="scientific">Taxus chinensis</name>
    <name type="common">Chinese yew</name>
    <name type="synonym">Taxus wallichiana var. chinensis</name>
    <dbReference type="NCBI Taxonomy" id="29808"/>
    <lineage>
        <taxon>Eukaryota</taxon>
        <taxon>Viridiplantae</taxon>
        <taxon>Streptophyta</taxon>
        <taxon>Embryophyta</taxon>
        <taxon>Tracheophyta</taxon>
        <taxon>Spermatophyta</taxon>
        <taxon>Pinopsida</taxon>
        <taxon>Pinidae</taxon>
        <taxon>Conifers II</taxon>
        <taxon>Cupressales</taxon>
        <taxon>Taxaceae</taxon>
        <taxon>Taxus</taxon>
    </lineage>
</organism>
<evidence type="ECO:0000313" key="3">
    <source>
        <dbReference type="Proteomes" id="UP000824469"/>
    </source>
</evidence>
<feature type="compositionally biased region" description="Basic and acidic residues" evidence="1">
    <location>
        <begin position="1"/>
        <end position="10"/>
    </location>
</feature>
<accession>A0AA38GY36</accession>
<gene>
    <name evidence="2" type="ORF">KI387_003170</name>
</gene>
<feature type="compositionally biased region" description="Basic and acidic residues" evidence="1">
    <location>
        <begin position="25"/>
        <end position="37"/>
    </location>
</feature>
<dbReference type="EMBL" id="JAHRHJ020000001">
    <property type="protein sequence ID" value="KAH9331062.1"/>
    <property type="molecule type" value="Genomic_DNA"/>
</dbReference>
<reference evidence="2 3" key="1">
    <citation type="journal article" date="2021" name="Nat. Plants">
        <title>The Taxus genome provides insights into paclitaxel biosynthesis.</title>
        <authorList>
            <person name="Xiong X."/>
            <person name="Gou J."/>
            <person name="Liao Q."/>
            <person name="Li Y."/>
            <person name="Zhou Q."/>
            <person name="Bi G."/>
            <person name="Li C."/>
            <person name="Du R."/>
            <person name="Wang X."/>
            <person name="Sun T."/>
            <person name="Guo L."/>
            <person name="Liang H."/>
            <person name="Lu P."/>
            <person name="Wu Y."/>
            <person name="Zhang Z."/>
            <person name="Ro D.K."/>
            <person name="Shang Y."/>
            <person name="Huang S."/>
            <person name="Yan J."/>
        </authorList>
    </citation>
    <scope>NUCLEOTIDE SEQUENCE [LARGE SCALE GENOMIC DNA]</scope>
    <source>
        <strain evidence="2">Ta-2019</strain>
    </source>
</reference>
<comment type="caution">
    <text evidence="2">The sequence shown here is derived from an EMBL/GenBank/DDBJ whole genome shotgun (WGS) entry which is preliminary data.</text>
</comment>
<dbReference type="Proteomes" id="UP000824469">
    <property type="component" value="Unassembled WGS sequence"/>
</dbReference>
<keyword evidence="3" id="KW-1185">Reference proteome</keyword>
<proteinExistence type="predicted"/>
<feature type="non-terminal residue" evidence="2">
    <location>
        <position position="1"/>
    </location>
</feature>